<sequence>MRAPASMIFNALLAEVSQTGPPVDLCAITRADHPKPTATSPKASTQPTATAKTADTAPVAVPVRKTYEEYVEECNRKIAAAPRNYGGASGPSAFDNSSTTSMPAKYSRPKPKTSKQVRGAMAAAQAKEDKEGVDDLSDAIEFKLFGTGNKKRSYEEVEITADTDLTNIGVFHGREEKKPKPKNSTPQKMKLNTAAGGKVARAKLRAPRKKVKLGASDVRFSDEEQGHAVKATTKKGKNTAASKVGKKSGK</sequence>
<feature type="compositionally biased region" description="Basic residues" evidence="1">
    <location>
        <begin position="200"/>
        <end position="212"/>
    </location>
</feature>
<feature type="compositionally biased region" description="Low complexity" evidence="1">
    <location>
        <begin position="45"/>
        <end position="57"/>
    </location>
</feature>
<comment type="caution">
    <text evidence="2">The sequence shown here is derived from an EMBL/GenBank/DDBJ whole genome shotgun (WGS) entry which is preliminary data.</text>
</comment>
<keyword evidence="3" id="KW-1185">Reference proteome</keyword>
<feature type="region of interest" description="Disordered" evidence="1">
    <location>
        <begin position="174"/>
        <end position="250"/>
    </location>
</feature>
<protein>
    <submittedName>
        <fullName evidence="2">Uncharacterized protein</fullName>
    </submittedName>
</protein>
<evidence type="ECO:0000256" key="1">
    <source>
        <dbReference type="SAM" id="MobiDB-lite"/>
    </source>
</evidence>
<gene>
    <name evidence="2" type="ORF">GRF29_1g3185362</name>
</gene>
<proteinExistence type="predicted"/>
<evidence type="ECO:0000313" key="2">
    <source>
        <dbReference type="EMBL" id="KAK3217456.1"/>
    </source>
</evidence>
<organism evidence="2 3">
    <name type="scientific">Pseudopithomyces chartarum</name>
    <dbReference type="NCBI Taxonomy" id="1892770"/>
    <lineage>
        <taxon>Eukaryota</taxon>
        <taxon>Fungi</taxon>
        <taxon>Dikarya</taxon>
        <taxon>Ascomycota</taxon>
        <taxon>Pezizomycotina</taxon>
        <taxon>Dothideomycetes</taxon>
        <taxon>Pleosporomycetidae</taxon>
        <taxon>Pleosporales</taxon>
        <taxon>Massarineae</taxon>
        <taxon>Didymosphaeriaceae</taxon>
        <taxon>Pseudopithomyces</taxon>
    </lineage>
</organism>
<dbReference type="AlphaFoldDB" id="A0AAN6MA37"/>
<dbReference type="EMBL" id="WVTA01000001">
    <property type="protein sequence ID" value="KAK3217456.1"/>
    <property type="molecule type" value="Genomic_DNA"/>
</dbReference>
<evidence type="ECO:0000313" key="3">
    <source>
        <dbReference type="Proteomes" id="UP001280581"/>
    </source>
</evidence>
<dbReference type="Proteomes" id="UP001280581">
    <property type="component" value="Unassembled WGS sequence"/>
</dbReference>
<feature type="region of interest" description="Disordered" evidence="1">
    <location>
        <begin position="82"/>
        <end position="116"/>
    </location>
</feature>
<accession>A0AAN6MA37</accession>
<name>A0AAN6MA37_9PLEO</name>
<reference evidence="2 3" key="1">
    <citation type="submission" date="2021-02" db="EMBL/GenBank/DDBJ databases">
        <title>Genome assembly of Pseudopithomyces chartarum.</title>
        <authorList>
            <person name="Jauregui R."/>
            <person name="Singh J."/>
            <person name="Voisey C."/>
        </authorList>
    </citation>
    <scope>NUCLEOTIDE SEQUENCE [LARGE SCALE GENOMIC DNA]</scope>
    <source>
        <strain evidence="2 3">AGR01</strain>
    </source>
</reference>
<feature type="region of interest" description="Disordered" evidence="1">
    <location>
        <begin position="32"/>
        <end position="57"/>
    </location>
</feature>